<evidence type="ECO:0000313" key="10">
    <source>
        <dbReference type="Proteomes" id="UP000176377"/>
    </source>
</evidence>
<reference evidence="9 10" key="1">
    <citation type="journal article" date="2016" name="Nat. Commun.">
        <title>Thousands of microbial genomes shed light on interconnected biogeochemical processes in an aquifer system.</title>
        <authorList>
            <person name="Anantharaman K."/>
            <person name="Brown C.T."/>
            <person name="Hug L.A."/>
            <person name="Sharon I."/>
            <person name="Castelle C.J."/>
            <person name="Probst A.J."/>
            <person name="Thomas B.C."/>
            <person name="Singh A."/>
            <person name="Wilkins M.J."/>
            <person name="Karaoz U."/>
            <person name="Brodie E.L."/>
            <person name="Williams K.H."/>
            <person name="Hubbard S.S."/>
            <person name="Banfield J.F."/>
        </authorList>
    </citation>
    <scope>NUCLEOTIDE SEQUENCE [LARGE SCALE GENOMIC DNA]</scope>
</reference>
<accession>A0A1F6D8C7</accession>
<dbReference type="AlphaFoldDB" id="A0A1F6D8C7"/>
<dbReference type="HAMAP" id="MF_01333_B">
    <property type="entry name" value="Ribosomal_uL5_B"/>
    <property type="match status" value="1"/>
</dbReference>
<dbReference type="NCBIfam" id="NF000585">
    <property type="entry name" value="PRK00010.1"/>
    <property type="match status" value="1"/>
</dbReference>
<dbReference type="PIRSF" id="PIRSF002161">
    <property type="entry name" value="Ribosomal_L5"/>
    <property type="match status" value="1"/>
</dbReference>
<dbReference type="SUPFAM" id="SSF55282">
    <property type="entry name" value="RL5-like"/>
    <property type="match status" value="1"/>
</dbReference>
<keyword evidence="5" id="KW-0699">rRNA-binding</keyword>
<comment type="function">
    <text evidence="5">This is 1 of the proteins that bind and probably mediate the attachment of the 5S RNA into the large ribosomal subunit, where it forms part of the central protuberance. In the 70S ribosome it contacts protein S13 of the 30S subunit (bridge B1b), connecting the 2 subunits; this bridge is implicated in subunit movement. Contacts the P site tRNA; the 5S rRNA and some of its associated proteins might help stabilize positioning of ribosome-bound tRNAs.</text>
</comment>
<evidence type="ECO:0000256" key="2">
    <source>
        <dbReference type="ARBA" id="ARBA00022980"/>
    </source>
</evidence>
<evidence type="ECO:0000313" key="9">
    <source>
        <dbReference type="EMBL" id="OGG57656.1"/>
    </source>
</evidence>
<keyword evidence="2 5" id="KW-0689">Ribosomal protein</keyword>
<dbReference type="GO" id="GO:1990904">
    <property type="term" value="C:ribonucleoprotein complex"/>
    <property type="evidence" value="ECO:0007669"/>
    <property type="project" value="UniProtKB-KW"/>
</dbReference>
<dbReference type="PANTHER" id="PTHR11994">
    <property type="entry name" value="60S RIBOSOMAL PROTEIN L11-RELATED"/>
    <property type="match status" value="1"/>
</dbReference>
<keyword evidence="3 5" id="KW-0687">Ribonucleoprotein</keyword>
<dbReference type="FunFam" id="3.30.1440.10:FF:000001">
    <property type="entry name" value="50S ribosomal protein L5"/>
    <property type="match status" value="1"/>
</dbReference>
<organism evidence="9 10">
    <name type="scientific">Candidatus Kaiserbacteria bacterium RIFCSPHIGHO2_01_FULL_56_24</name>
    <dbReference type="NCBI Taxonomy" id="1798487"/>
    <lineage>
        <taxon>Bacteria</taxon>
        <taxon>Candidatus Kaiseribacteriota</taxon>
    </lineage>
</organism>
<dbReference type="GO" id="GO:0005840">
    <property type="term" value="C:ribosome"/>
    <property type="evidence" value="ECO:0007669"/>
    <property type="project" value="UniProtKB-KW"/>
</dbReference>
<dbReference type="Pfam" id="PF00281">
    <property type="entry name" value="Ribosomal_L5"/>
    <property type="match status" value="1"/>
</dbReference>
<evidence type="ECO:0000256" key="3">
    <source>
        <dbReference type="ARBA" id="ARBA00023274"/>
    </source>
</evidence>
<name>A0A1F6D8C7_9BACT</name>
<dbReference type="GO" id="GO:0000049">
    <property type="term" value="F:tRNA binding"/>
    <property type="evidence" value="ECO:0007669"/>
    <property type="project" value="UniProtKB-UniRule"/>
</dbReference>
<evidence type="ECO:0000256" key="5">
    <source>
        <dbReference type="HAMAP-Rule" id="MF_01333"/>
    </source>
</evidence>
<dbReference type="InterPro" id="IPR020930">
    <property type="entry name" value="Ribosomal_uL5_bac-type"/>
</dbReference>
<evidence type="ECO:0000256" key="6">
    <source>
        <dbReference type="RuleBase" id="RU003930"/>
    </source>
</evidence>
<feature type="domain" description="Large ribosomal subunit protein uL5 N-terminal" evidence="7">
    <location>
        <begin position="27"/>
        <end position="81"/>
    </location>
</feature>
<evidence type="ECO:0000256" key="4">
    <source>
        <dbReference type="ARBA" id="ARBA00035245"/>
    </source>
</evidence>
<gene>
    <name evidence="5" type="primary">rplE</name>
    <name evidence="9" type="ORF">A2765_05965</name>
</gene>
<evidence type="ECO:0000259" key="7">
    <source>
        <dbReference type="Pfam" id="PF00281"/>
    </source>
</evidence>
<dbReference type="EMBL" id="MFLA01000047">
    <property type="protein sequence ID" value="OGG57656.1"/>
    <property type="molecule type" value="Genomic_DNA"/>
</dbReference>
<evidence type="ECO:0000256" key="1">
    <source>
        <dbReference type="ARBA" id="ARBA00008553"/>
    </source>
</evidence>
<comment type="subunit">
    <text evidence="5">Part of the 50S ribosomal subunit; part of the 5S rRNA/L5/L18/L25 subcomplex. Contacts the 5S rRNA and the P site tRNA. Forms a bridge to the 30S subunit in the 70S ribosome.</text>
</comment>
<dbReference type="GO" id="GO:0003735">
    <property type="term" value="F:structural constituent of ribosome"/>
    <property type="evidence" value="ECO:0007669"/>
    <property type="project" value="InterPro"/>
</dbReference>
<dbReference type="Proteomes" id="UP000176377">
    <property type="component" value="Unassembled WGS sequence"/>
</dbReference>
<dbReference type="Gene3D" id="3.30.1440.10">
    <property type="match status" value="1"/>
</dbReference>
<evidence type="ECO:0000259" key="8">
    <source>
        <dbReference type="Pfam" id="PF00673"/>
    </source>
</evidence>
<sequence>MATITTTAEKLKGTFTAMKGDFKYTSAMQAPRVQKVVISIGVGSVSDKKKRELILDRLTKLTGQKPALRNAKKAIATFKVRVGDLSGYQVTLRGARMQSFLDKLIHIVFPRVRDFRGIPTTAIDEMGNITLGFKEHIVFPETADEEAKDIFGLAVTITTTAKNKKEAEAFLRHLGIPLREAGSEAKK</sequence>
<dbReference type="Pfam" id="PF00673">
    <property type="entry name" value="Ribosomal_L5_C"/>
    <property type="match status" value="1"/>
</dbReference>
<dbReference type="InterPro" id="IPR022803">
    <property type="entry name" value="Ribosomal_uL5_dom_sf"/>
</dbReference>
<protein>
    <recommendedName>
        <fullName evidence="4 5">Large ribosomal subunit protein uL5</fullName>
    </recommendedName>
</protein>
<dbReference type="InterPro" id="IPR002132">
    <property type="entry name" value="Ribosomal_uL5"/>
</dbReference>
<dbReference type="InterPro" id="IPR031310">
    <property type="entry name" value="Ribosomal_uL5_N"/>
</dbReference>
<keyword evidence="5" id="KW-0694">RNA-binding</keyword>
<dbReference type="GO" id="GO:0019843">
    <property type="term" value="F:rRNA binding"/>
    <property type="evidence" value="ECO:0007669"/>
    <property type="project" value="UniProtKB-UniRule"/>
</dbReference>
<comment type="caution">
    <text evidence="9">The sequence shown here is derived from an EMBL/GenBank/DDBJ whole genome shotgun (WGS) entry which is preliminary data.</text>
</comment>
<dbReference type="GO" id="GO:0006412">
    <property type="term" value="P:translation"/>
    <property type="evidence" value="ECO:0007669"/>
    <property type="project" value="UniProtKB-UniRule"/>
</dbReference>
<comment type="similarity">
    <text evidence="1 5 6">Belongs to the universal ribosomal protein uL5 family.</text>
</comment>
<dbReference type="InterPro" id="IPR031309">
    <property type="entry name" value="Ribosomal_uL5_C"/>
</dbReference>
<feature type="domain" description="Large ribosomal subunit protein uL5 C-terminal" evidence="8">
    <location>
        <begin position="87"/>
        <end position="177"/>
    </location>
</feature>
<keyword evidence="5" id="KW-0820">tRNA-binding</keyword>
<proteinExistence type="inferred from homology"/>